<dbReference type="InterPro" id="IPR043595">
    <property type="entry name" value="FaeB/C/D"/>
</dbReference>
<feature type="signal peptide" evidence="9">
    <location>
        <begin position="1"/>
        <end position="23"/>
    </location>
</feature>
<feature type="chain" id="PRO_5004359901" evidence="9">
    <location>
        <begin position="24"/>
        <end position="319"/>
    </location>
</feature>
<dbReference type="PANTHER" id="PTHR38050">
    <property type="match status" value="1"/>
</dbReference>
<keyword evidence="5" id="KW-0378">Hydrolase</keyword>
<name>R1FQ75_9PSEU</name>
<sequence length="319" mass="33809">MPGRLPRWAAVFAAAAALTTAFAAPAAAAGRSKEHTSVADQPVRTTGCGRPAGFPAGVTTTRHVASGGLDREYTVHLPARYDPHRPYPLVLSFHGHKRTSAYQEELSGFSALDVIAVYPQGLIGTDGEAAWTGAPYSAAADDVLFTSDLLNALQRTLCVDPGRVFAAGKSNGGGFVGVLACRLGGRIAAFAPVSGAFYPQSGACLPHRPVPVLDFHGTADTTIPYDGNPAKGLPAIPDWLAGWSTRDGCRPRPVTWTPVVGVLAEKWLGCDRRGAVEHYRVEGAGHVWPSTRPNNDSATPSVIDATPVIWRFFRAHPLW</sequence>
<keyword evidence="2" id="KW-0964">Secreted</keyword>
<reference evidence="10 11" key="1">
    <citation type="submission" date="2013-02" db="EMBL/GenBank/DDBJ databases">
        <title>Draft genome sequence of Amycolatopsis vancoresmycina strain DSM 44592T.</title>
        <authorList>
            <person name="Kumar S."/>
            <person name="Kaur N."/>
            <person name="Kaur C."/>
            <person name="Raghava G.P.S."/>
            <person name="Mayilraj S."/>
        </authorList>
    </citation>
    <scope>NUCLEOTIDE SEQUENCE [LARGE SCALE GENOMIC DNA]</scope>
    <source>
        <strain evidence="10 11">DSM 44592</strain>
    </source>
</reference>
<comment type="caution">
    <text evidence="10">The sequence shown here is derived from an EMBL/GenBank/DDBJ whole genome shotgun (WGS) entry which is preliminary data.</text>
</comment>
<dbReference type="AlphaFoldDB" id="R1FQ75"/>
<protein>
    <submittedName>
        <fullName evidence="10">Poly(3-hydroxybutyrate) depolymerase</fullName>
    </submittedName>
</protein>
<dbReference type="Proteomes" id="UP000014139">
    <property type="component" value="Unassembled WGS sequence"/>
</dbReference>
<keyword evidence="4 9" id="KW-0732">Signal</keyword>
<comment type="subcellular location">
    <subcellularLocation>
        <location evidence="1">Secreted</location>
    </subcellularLocation>
</comment>
<dbReference type="PANTHER" id="PTHR38050:SF2">
    <property type="entry name" value="FERULOYL ESTERASE C-RELATED"/>
    <property type="match status" value="1"/>
</dbReference>
<keyword evidence="6" id="KW-0119">Carbohydrate metabolism</keyword>
<evidence type="ECO:0000256" key="4">
    <source>
        <dbReference type="ARBA" id="ARBA00022729"/>
    </source>
</evidence>
<evidence type="ECO:0000256" key="7">
    <source>
        <dbReference type="ARBA" id="ARBA00023326"/>
    </source>
</evidence>
<evidence type="ECO:0000256" key="1">
    <source>
        <dbReference type="ARBA" id="ARBA00004613"/>
    </source>
</evidence>
<keyword evidence="3" id="KW-0858">Xylan degradation</keyword>
<feature type="region of interest" description="Disordered" evidence="8">
    <location>
        <begin position="29"/>
        <end position="55"/>
    </location>
</feature>
<dbReference type="GO" id="GO:0030600">
    <property type="term" value="F:feruloyl esterase activity"/>
    <property type="evidence" value="ECO:0007669"/>
    <property type="project" value="InterPro"/>
</dbReference>
<dbReference type="RefSeq" id="WP_004561221.1">
    <property type="nucleotide sequence ID" value="NZ_AOUO01000691.1"/>
</dbReference>
<dbReference type="Gene3D" id="3.40.50.1820">
    <property type="entry name" value="alpha/beta hydrolase"/>
    <property type="match status" value="1"/>
</dbReference>
<keyword evidence="7" id="KW-0624">Polysaccharide degradation</keyword>
<dbReference type="InterPro" id="IPR029058">
    <property type="entry name" value="AB_hydrolase_fold"/>
</dbReference>
<evidence type="ECO:0000313" key="10">
    <source>
        <dbReference type="EMBL" id="EOD61613.1"/>
    </source>
</evidence>
<gene>
    <name evidence="10" type="ORF">H480_40220</name>
</gene>
<evidence type="ECO:0000256" key="5">
    <source>
        <dbReference type="ARBA" id="ARBA00022801"/>
    </source>
</evidence>
<evidence type="ECO:0000256" key="6">
    <source>
        <dbReference type="ARBA" id="ARBA00023277"/>
    </source>
</evidence>
<proteinExistence type="predicted"/>
<evidence type="ECO:0000256" key="8">
    <source>
        <dbReference type="SAM" id="MobiDB-lite"/>
    </source>
</evidence>
<dbReference type="PATRIC" id="fig|1292037.4.peg.7540"/>
<evidence type="ECO:0000256" key="2">
    <source>
        <dbReference type="ARBA" id="ARBA00022525"/>
    </source>
</evidence>
<dbReference type="eggNOG" id="COG3509">
    <property type="taxonomic scope" value="Bacteria"/>
</dbReference>
<dbReference type="GO" id="GO:0045493">
    <property type="term" value="P:xylan catabolic process"/>
    <property type="evidence" value="ECO:0007669"/>
    <property type="project" value="UniProtKB-KW"/>
</dbReference>
<evidence type="ECO:0000256" key="3">
    <source>
        <dbReference type="ARBA" id="ARBA00022651"/>
    </source>
</evidence>
<evidence type="ECO:0000313" key="11">
    <source>
        <dbReference type="Proteomes" id="UP000014139"/>
    </source>
</evidence>
<dbReference type="SUPFAM" id="SSF53474">
    <property type="entry name" value="alpha/beta-Hydrolases"/>
    <property type="match status" value="1"/>
</dbReference>
<organism evidence="10 11">
    <name type="scientific">Amycolatopsis vancoresmycina DSM 44592</name>
    <dbReference type="NCBI Taxonomy" id="1292037"/>
    <lineage>
        <taxon>Bacteria</taxon>
        <taxon>Bacillati</taxon>
        <taxon>Actinomycetota</taxon>
        <taxon>Actinomycetes</taxon>
        <taxon>Pseudonocardiales</taxon>
        <taxon>Pseudonocardiaceae</taxon>
        <taxon>Amycolatopsis</taxon>
    </lineage>
</organism>
<accession>R1FQ75</accession>
<keyword evidence="11" id="KW-1185">Reference proteome</keyword>
<dbReference type="EMBL" id="AOUO01000691">
    <property type="protein sequence ID" value="EOD61613.1"/>
    <property type="molecule type" value="Genomic_DNA"/>
</dbReference>
<dbReference type="GO" id="GO:0005576">
    <property type="term" value="C:extracellular region"/>
    <property type="evidence" value="ECO:0007669"/>
    <property type="project" value="UniProtKB-SubCell"/>
</dbReference>
<evidence type="ECO:0000256" key="9">
    <source>
        <dbReference type="SAM" id="SignalP"/>
    </source>
</evidence>